<name>M1NE92_DESSD</name>
<dbReference type="STRING" id="1167006.UWK_01439"/>
<dbReference type="KEGG" id="dsf:UWK_01439"/>
<organism evidence="2 3">
    <name type="scientific">Desulfocapsa sulfexigens (strain DSM 10523 / SB164P1)</name>
    <dbReference type="NCBI Taxonomy" id="1167006"/>
    <lineage>
        <taxon>Bacteria</taxon>
        <taxon>Pseudomonadati</taxon>
        <taxon>Thermodesulfobacteriota</taxon>
        <taxon>Desulfobulbia</taxon>
        <taxon>Desulfobulbales</taxon>
        <taxon>Desulfocapsaceae</taxon>
        <taxon>Desulfocapsa</taxon>
    </lineage>
</organism>
<sequence>MLLLWVMIISSCTQPSLQYPDDQFVTDEWLQKKAILANDFFAIHRLPAGYNGSLILLQASRIAVSIREWLDLPPPVIPVKILIFSAKEPLGSRFLEQSRTRHQATGYYDPGKQVLVVVGEVDDPRFWTVLNHEISHAVLYSCMPGNIGLPFWFNEGVATLFEGGVENLQPRINNERLEYMRYHIDKKRPLDIQGLILLSGSSLDNSSSTYARAWAVTAYLYFCGLPVSTYVKDFPKKGASEIVRFEKSFLLPHETLDEFSTSCIQWIVSQTQ</sequence>
<gene>
    <name evidence="2" type="ordered locus">UWK_01439</name>
</gene>
<dbReference type="Pfam" id="PF07607">
    <property type="entry name" value="DUF1570"/>
    <property type="match status" value="1"/>
</dbReference>
<accession>M1NE92</accession>
<dbReference type="Proteomes" id="UP000011721">
    <property type="component" value="Chromosome"/>
</dbReference>
<feature type="domain" description="DUF1570" evidence="1">
    <location>
        <begin position="130"/>
        <end position="220"/>
    </location>
</feature>
<dbReference type="InterPro" id="IPR011464">
    <property type="entry name" value="DUF1570"/>
</dbReference>
<protein>
    <recommendedName>
        <fullName evidence="1">DUF1570 domain-containing protein</fullName>
    </recommendedName>
</protein>
<reference evidence="3" key="1">
    <citation type="journal article" date="2013" name="Stand. Genomic Sci.">
        <title>Complete genome sequence of Desulfocapsa sulfexigens, a marine deltaproteobacterium specialized in disproportionating inorganic sulfur compounds.</title>
        <authorList>
            <person name="Finster K.W."/>
            <person name="Kjeldsen K.U."/>
            <person name="Kube M."/>
            <person name="Reinhardt R."/>
            <person name="Mussmann M."/>
            <person name="Amann R."/>
            <person name="Schreiber L."/>
        </authorList>
    </citation>
    <scope>NUCLEOTIDE SEQUENCE [LARGE SCALE GENOMIC DNA]</scope>
    <source>
        <strain evidence="3">DSM 10523 / SB164P1</strain>
    </source>
</reference>
<evidence type="ECO:0000313" key="2">
    <source>
        <dbReference type="EMBL" id="AGF77999.1"/>
    </source>
</evidence>
<dbReference type="EMBL" id="CP003985">
    <property type="protein sequence ID" value="AGF77999.1"/>
    <property type="molecule type" value="Genomic_DNA"/>
</dbReference>
<evidence type="ECO:0000313" key="3">
    <source>
        <dbReference type="Proteomes" id="UP000011721"/>
    </source>
</evidence>
<keyword evidence="3" id="KW-1185">Reference proteome</keyword>
<dbReference type="AlphaFoldDB" id="M1NE92"/>
<dbReference type="HOGENOM" id="CLU_1022074_0_0_7"/>
<evidence type="ECO:0000259" key="1">
    <source>
        <dbReference type="Pfam" id="PF07607"/>
    </source>
</evidence>
<proteinExistence type="predicted"/>